<dbReference type="AlphaFoldDB" id="A0A517TTU1"/>
<accession>A0A517TTU1</accession>
<protein>
    <submittedName>
        <fullName evidence="1">Uncharacterized protein</fullName>
    </submittedName>
</protein>
<dbReference type="KEGG" id="llh:I41_09580"/>
<proteinExistence type="predicted"/>
<evidence type="ECO:0000313" key="2">
    <source>
        <dbReference type="Proteomes" id="UP000317909"/>
    </source>
</evidence>
<name>A0A517TTU1_9BACT</name>
<dbReference type="Proteomes" id="UP000317909">
    <property type="component" value="Chromosome"/>
</dbReference>
<dbReference type="EMBL" id="CP036339">
    <property type="protein sequence ID" value="QDT71798.1"/>
    <property type="molecule type" value="Genomic_DNA"/>
</dbReference>
<organism evidence="1 2">
    <name type="scientific">Lacipirellula limnantheis</name>
    <dbReference type="NCBI Taxonomy" id="2528024"/>
    <lineage>
        <taxon>Bacteria</taxon>
        <taxon>Pseudomonadati</taxon>
        <taxon>Planctomycetota</taxon>
        <taxon>Planctomycetia</taxon>
        <taxon>Pirellulales</taxon>
        <taxon>Lacipirellulaceae</taxon>
        <taxon>Lacipirellula</taxon>
    </lineage>
</organism>
<sequence>MRPANLANILQTDVSPETRMNDSLSGKDSFALWMHRLRTESAMSMIELLTKLRDDVLEALEPGSVITEKPRWNNDACTLTFRGVTVRQLKSNADRPRQVLNIFEAQQWPTRIELSAAWDDSDVRQVVQTLNKGLSDLQFYAANERGPGKVLLPGMKWLPCATPAQAP</sequence>
<evidence type="ECO:0000313" key="1">
    <source>
        <dbReference type="EMBL" id="QDT71798.1"/>
    </source>
</evidence>
<gene>
    <name evidence="1" type="ORF">I41_09580</name>
</gene>
<keyword evidence="2" id="KW-1185">Reference proteome</keyword>
<reference evidence="1 2" key="1">
    <citation type="submission" date="2019-02" db="EMBL/GenBank/DDBJ databases">
        <title>Deep-cultivation of Planctomycetes and their phenomic and genomic characterization uncovers novel biology.</title>
        <authorList>
            <person name="Wiegand S."/>
            <person name="Jogler M."/>
            <person name="Boedeker C."/>
            <person name="Pinto D."/>
            <person name="Vollmers J."/>
            <person name="Rivas-Marin E."/>
            <person name="Kohn T."/>
            <person name="Peeters S.H."/>
            <person name="Heuer A."/>
            <person name="Rast P."/>
            <person name="Oberbeckmann S."/>
            <person name="Bunk B."/>
            <person name="Jeske O."/>
            <person name="Meyerdierks A."/>
            <person name="Storesund J.E."/>
            <person name="Kallscheuer N."/>
            <person name="Luecker S."/>
            <person name="Lage O.M."/>
            <person name="Pohl T."/>
            <person name="Merkel B.J."/>
            <person name="Hornburger P."/>
            <person name="Mueller R.-W."/>
            <person name="Bruemmer F."/>
            <person name="Labrenz M."/>
            <person name="Spormann A.M."/>
            <person name="Op den Camp H."/>
            <person name="Overmann J."/>
            <person name="Amann R."/>
            <person name="Jetten M.S.M."/>
            <person name="Mascher T."/>
            <person name="Medema M.H."/>
            <person name="Devos D.P."/>
            <person name="Kaster A.-K."/>
            <person name="Ovreas L."/>
            <person name="Rohde M."/>
            <person name="Galperin M.Y."/>
            <person name="Jogler C."/>
        </authorList>
    </citation>
    <scope>NUCLEOTIDE SEQUENCE [LARGE SCALE GENOMIC DNA]</scope>
    <source>
        <strain evidence="1 2">I41</strain>
    </source>
</reference>